<sequence>MIDHIHSVTRAIEASQEYRLLLRLTSIDLEKTIDFIEAETVNEGLSNGCRYFAPKSRRVHCTRSRSMKGKT</sequence>
<protein>
    <submittedName>
        <fullName evidence="3">Transcriptional regulator</fullName>
    </submittedName>
</protein>
<proteinExistence type="predicted"/>
<evidence type="ECO:0000313" key="2">
    <source>
        <dbReference type="Proteomes" id="UP000268014"/>
    </source>
</evidence>
<accession>A0A0N4VZQ6</accession>
<dbReference type="Proteomes" id="UP000268014">
    <property type="component" value="Unassembled WGS sequence"/>
</dbReference>
<organism evidence="3">
    <name type="scientific">Haemonchus placei</name>
    <name type="common">Barber's pole worm</name>
    <dbReference type="NCBI Taxonomy" id="6290"/>
    <lineage>
        <taxon>Eukaryota</taxon>
        <taxon>Metazoa</taxon>
        <taxon>Ecdysozoa</taxon>
        <taxon>Nematoda</taxon>
        <taxon>Chromadorea</taxon>
        <taxon>Rhabditida</taxon>
        <taxon>Rhabditina</taxon>
        <taxon>Rhabditomorpha</taxon>
        <taxon>Strongyloidea</taxon>
        <taxon>Trichostrongylidae</taxon>
        <taxon>Haemonchus</taxon>
    </lineage>
</organism>
<dbReference type="OrthoDB" id="410104at2759"/>
<keyword evidence="2" id="KW-1185">Reference proteome</keyword>
<name>A0A0N4VZQ6_HAEPC</name>
<dbReference type="AlphaFoldDB" id="A0A0N4VZQ6"/>
<dbReference type="WBParaSite" id="HPLM_0000278001-mRNA-1">
    <property type="protein sequence ID" value="HPLM_0000278001-mRNA-1"/>
    <property type="gene ID" value="HPLM_0000278001"/>
</dbReference>
<reference evidence="3" key="1">
    <citation type="submission" date="2017-02" db="UniProtKB">
        <authorList>
            <consortium name="WormBaseParasite"/>
        </authorList>
    </citation>
    <scope>IDENTIFICATION</scope>
</reference>
<evidence type="ECO:0000313" key="3">
    <source>
        <dbReference type="WBParaSite" id="HPLM_0000278001-mRNA-1"/>
    </source>
</evidence>
<dbReference type="EMBL" id="UZAF01006704">
    <property type="protein sequence ID" value="VDO16780.1"/>
    <property type="molecule type" value="Genomic_DNA"/>
</dbReference>
<reference evidence="1 2" key="2">
    <citation type="submission" date="2018-11" db="EMBL/GenBank/DDBJ databases">
        <authorList>
            <consortium name="Pathogen Informatics"/>
        </authorList>
    </citation>
    <scope>NUCLEOTIDE SEQUENCE [LARGE SCALE GENOMIC DNA]</scope>
    <source>
        <strain evidence="1 2">MHpl1</strain>
    </source>
</reference>
<gene>
    <name evidence="1" type="ORF">HPLM_LOCUS2774</name>
</gene>
<evidence type="ECO:0000313" key="1">
    <source>
        <dbReference type="EMBL" id="VDO16780.1"/>
    </source>
</evidence>